<evidence type="ECO:0000256" key="8">
    <source>
        <dbReference type="SAM" id="SignalP"/>
    </source>
</evidence>
<evidence type="ECO:0000256" key="6">
    <source>
        <dbReference type="PROSITE-ProRule" id="PRU10141"/>
    </source>
</evidence>
<dbReference type="InterPro" id="IPR000719">
    <property type="entry name" value="Prot_kinase_dom"/>
</dbReference>
<accession>A0ABM0W8C3</accession>
<dbReference type="SMART" id="SM00220">
    <property type="entry name" value="S_TKc"/>
    <property type="match status" value="1"/>
</dbReference>
<keyword evidence="4" id="KW-0418">Kinase</keyword>
<dbReference type="InterPro" id="IPR001245">
    <property type="entry name" value="Ser-Thr/Tyr_kinase_cat_dom"/>
</dbReference>
<evidence type="ECO:0000256" key="7">
    <source>
        <dbReference type="SAM" id="MobiDB-lite"/>
    </source>
</evidence>
<dbReference type="PROSITE" id="PS00107">
    <property type="entry name" value="PROTEIN_KINASE_ATP"/>
    <property type="match status" value="1"/>
</dbReference>
<keyword evidence="2" id="KW-0808">Transferase</keyword>
<reference evidence="10" key="1">
    <citation type="journal article" date="2014" name="Nat. Commun.">
        <title>The emerging biofuel crop Camelina sativa retains a highly undifferentiated hexaploid genome structure.</title>
        <authorList>
            <person name="Kagale S."/>
            <person name="Koh C."/>
            <person name="Nixon J."/>
            <person name="Bollina V."/>
            <person name="Clarke W.E."/>
            <person name="Tuteja R."/>
            <person name="Spillane C."/>
            <person name="Robinson S.J."/>
            <person name="Links M.G."/>
            <person name="Clarke C."/>
            <person name="Higgins E.E."/>
            <person name="Huebert T."/>
            <person name="Sharpe A.G."/>
            <person name="Parkin I.A."/>
        </authorList>
    </citation>
    <scope>NUCLEOTIDE SEQUENCE [LARGE SCALE GENOMIC DNA]</scope>
    <source>
        <strain evidence="10">cv. DH55</strain>
    </source>
</reference>
<feature type="compositionally biased region" description="Polar residues" evidence="7">
    <location>
        <begin position="159"/>
        <end position="172"/>
    </location>
</feature>
<dbReference type="Gene3D" id="1.10.510.10">
    <property type="entry name" value="Transferase(Phosphotransferase) domain 1"/>
    <property type="match status" value="1"/>
</dbReference>
<gene>
    <name evidence="11" type="primary">LOC104747256</name>
</gene>
<dbReference type="InterPro" id="IPR008271">
    <property type="entry name" value="Ser/Thr_kinase_AS"/>
</dbReference>
<feature type="binding site" evidence="6">
    <location>
        <position position="254"/>
    </location>
    <ligand>
        <name>ATP</name>
        <dbReference type="ChEBI" id="CHEBI:30616"/>
    </ligand>
</feature>
<dbReference type="InterPro" id="IPR011009">
    <property type="entry name" value="Kinase-like_dom_sf"/>
</dbReference>
<dbReference type="PROSITE" id="PS00108">
    <property type="entry name" value="PROTEIN_KINASE_ST"/>
    <property type="match status" value="1"/>
</dbReference>
<name>A0ABM0W8C3_CAMSA</name>
<reference evidence="11" key="2">
    <citation type="submission" date="2025-08" db="UniProtKB">
        <authorList>
            <consortium name="RefSeq"/>
        </authorList>
    </citation>
    <scope>IDENTIFICATION</scope>
    <source>
        <tissue evidence="11">Leaf</tissue>
    </source>
</reference>
<evidence type="ECO:0000313" key="10">
    <source>
        <dbReference type="Proteomes" id="UP000694864"/>
    </source>
</evidence>
<keyword evidence="10" id="KW-1185">Reference proteome</keyword>
<feature type="chain" id="PRO_5046335342" evidence="8">
    <location>
        <begin position="33"/>
        <end position="507"/>
    </location>
</feature>
<feature type="domain" description="Protein kinase" evidence="9">
    <location>
        <begin position="222"/>
        <end position="496"/>
    </location>
</feature>
<keyword evidence="5 6" id="KW-0067">ATP-binding</keyword>
<dbReference type="PANTHER" id="PTHR47989:SF71">
    <property type="entry name" value="PROTEIN KINASE DOMAIN-CONTAINING PROTEIN"/>
    <property type="match status" value="1"/>
</dbReference>
<protein>
    <submittedName>
        <fullName evidence="11">Calmodulin-binding receptor-like cytoplasmic kinase 3</fullName>
    </submittedName>
</protein>
<dbReference type="GeneID" id="104747256"/>
<dbReference type="Proteomes" id="UP000694864">
    <property type="component" value="Chromosome 15"/>
</dbReference>
<proteinExistence type="predicted"/>
<dbReference type="RefSeq" id="XP_010467161.1">
    <property type="nucleotide sequence ID" value="XM_010468859.2"/>
</dbReference>
<sequence length="507" mass="57031">MDGYDLSFTRLVFTTALLGLLTLLHIKETASASFVGCLSDNLTYTKPYQQGSLFTINGNPVDKARFCEAIRFHKAKGCIFGDSFGDDICTVHHLLGRRFLEEKSVKDSESNEAGFEHDHVKVSMAASGFLLFCCALCCPCFHKERKANSHEVLPKESNSVHQVSSFEMSPSSEKIPPSPFRAPPSPSRVPQSPSRYAMSPRPSRLGPLNLTMTQIAAATGNFSESHQIGEGGFGVVYKGYLDDGQVVAIKRAKKEHFENLRTEFKSEVDLLSKIGHRNLVKLLGYVDKGDERLIITEYVRNGTLREHLDGSSGTKLNFNQRLEIVIDVCHGLTYLHSYAERQIIHRDIKSSNILLTDSMRAKVADFGFARGGPTDSNQTHILTQVKGTVGYLDPEYMRTYQLTAKSDVYSFGILLVEILTGRRPVEAKRPHDERITVRWAFDKYNEGKVYELVDPNARERVDEKILRKMFSLAFQCAAPTKKERPDMEAVGKQLWAIRSSYLRRSMV</sequence>
<keyword evidence="1" id="KW-0723">Serine/threonine-protein kinase</keyword>
<evidence type="ECO:0000256" key="4">
    <source>
        <dbReference type="ARBA" id="ARBA00022777"/>
    </source>
</evidence>
<keyword evidence="3 6" id="KW-0547">Nucleotide-binding</keyword>
<feature type="compositionally biased region" description="Pro residues" evidence="7">
    <location>
        <begin position="176"/>
        <end position="187"/>
    </location>
</feature>
<dbReference type="InterPro" id="IPR017441">
    <property type="entry name" value="Protein_kinase_ATP_BS"/>
</dbReference>
<organism evidence="10 11">
    <name type="scientific">Camelina sativa</name>
    <name type="common">False flax</name>
    <name type="synonym">Myagrum sativum</name>
    <dbReference type="NCBI Taxonomy" id="90675"/>
    <lineage>
        <taxon>Eukaryota</taxon>
        <taxon>Viridiplantae</taxon>
        <taxon>Streptophyta</taxon>
        <taxon>Embryophyta</taxon>
        <taxon>Tracheophyta</taxon>
        <taxon>Spermatophyta</taxon>
        <taxon>Magnoliopsida</taxon>
        <taxon>eudicotyledons</taxon>
        <taxon>Gunneridae</taxon>
        <taxon>Pentapetalae</taxon>
        <taxon>rosids</taxon>
        <taxon>malvids</taxon>
        <taxon>Brassicales</taxon>
        <taxon>Brassicaceae</taxon>
        <taxon>Camelineae</taxon>
        <taxon>Camelina</taxon>
    </lineage>
</organism>
<dbReference type="PANTHER" id="PTHR47989">
    <property type="entry name" value="OS01G0750732 PROTEIN"/>
    <property type="match status" value="1"/>
</dbReference>
<evidence type="ECO:0000256" key="5">
    <source>
        <dbReference type="ARBA" id="ARBA00022840"/>
    </source>
</evidence>
<evidence type="ECO:0000313" key="11">
    <source>
        <dbReference type="RefSeq" id="XP_010467161.1"/>
    </source>
</evidence>
<evidence type="ECO:0000256" key="3">
    <source>
        <dbReference type="ARBA" id="ARBA00022741"/>
    </source>
</evidence>
<evidence type="ECO:0000259" key="9">
    <source>
        <dbReference type="PROSITE" id="PS50011"/>
    </source>
</evidence>
<dbReference type="Gene3D" id="3.30.200.20">
    <property type="entry name" value="Phosphorylase Kinase, domain 1"/>
    <property type="match status" value="1"/>
</dbReference>
<feature type="region of interest" description="Disordered" evidence="7">
    <location>
        <begin position="159"/>
        <end position="205"/>
    </location>
</feature>
<dbReference type="Pfam" id="PF07714">
    <property type="entry name" value="PK_Tyr_Ser-Thr"/>
    <property type="match status" value="1"/>
</dbReference>
<dbReference type="PROSITE" id="PS50011">
    <property type="entry name" value="PROTEIN_KINASE_DOM"/>
    <property type="match status" value="1"/>
</dbReference>
<keyword evidence="8" id="KW-0732">Signal</keyword>
<dbReference type="CDD" id="cd14066">
    <property type="entry name" value="STKc_IRAK"/>
    <property type="match status" value="1"/>
</dbReference>
<dbReference type="SUPFAM" id="SSF56112">
    <property type="entry name" value="Protein kinase-like (PK-like)"/>
    <property type="match status" value="1"/>
</dbReference>
<evidence type="ECO:0000256" key="2">
    <source>
        <dbReference type="ARBA" id="ARBA00022679"/>
    </source>
</evidence>
<evidence type="ECO:0000256" key="1">
    <source>
        <dbReference type="ARBA" id="ARBA00022527"/>
    </source>
</evidence>
<feature type="signal peptide" evidence="8">
    <location>
        <begin position="1"/>
        <end position="32"/>
    </location>
</feature>